<keyword evidence="1" id="KW-1133">Transmembrane helix</keyword>
<protein>
    <submittedName>
        <fullName evidence="2">Uncharacterized protein</fullName>
    </submittedName>
</protein>
<name>A0A292PLN5_9PEZI</name>
<evidence type="ECO:0000256" key="1">
    <source>
        <dbReference type="SAM" id="Phobius"/>
    </source>
</evidence>
<proteinExistence type="predicted"/>
<accession>A0A292PLN5</accession>
<dbReference type="Proteomes" id="UP001412239">
    <property type="component" value="Unassembled WGS sequence"/>
</dbReference>
<feature type="non-terminal residue" evidence="2">
    <location>
        <position position="1"/>
    </location>
</feature>
<dbReference type="EMBL" id="LN891182">
    <property type="protein sequence ID" value="CUS07681.1"/>
    <property type="molecule type" value="Genomic_DNA"/>
</dbReference>
<evidence type="ECO:0000313" key="2">
    <source>
        <dbReference type="EMBL" id="CUS07681.1"/>
    </source>
</evidence>
<organism evidence="2 3">
    <name type="scientific">Tuber aestivum</name>
    <name type="common">summer truffle</name>
    <dbReference type="NCBI Taxonomy" id="59557"/>
    <lineage>
        <taxon>Eukaryota</taxon>
        <taxon>Fungi</taxon>
        <taxon>Dikarya</taxon>
        <taxon>Ascomycota</taxon>
        <taxon>Pezizomycotina</taxon>
        <taxon>Pezizomycetes</taxon>
        <taxon>Pezizales</taxon>
        <taxon>Tuberaceae</taxon>
        <taxon>Tuber</taxon>
    </lineage>
</organism>
<gene>
    <name evidence="2" type="ORF">GSTUAT00008228001</name>
</gene>
<keyword evidence="1" id="KW-0812">Transmembrane</keyword>
<sequence length="135" mass="15662">LHDGRQFTDKLSVHAVWYLQKYHLTADKPIIAILQAARAGGVFFSLFVWVTLGWNRQTANLIFFPRNKSNPHTATGAAQLNLLYREILYRLLEYSFPHILVRVSDGEYNGLDRLCTSTVPYNTREIRIWGFSKFD</sequence>
<feature type="transmembrane region" description="Helical" evidence="1">
    <location>
        <begin position="30"/>
        <end position="52"/>
    </location>
</feature>
<keyword evidence="1" id="KW-0472">Membrane</keyword>
<reference evidence="2" key="1">
    <citation type="submission" date="2015-10" db="EMBL/GenBank/DDBJ databases">
        <authorList>
            <person name="Regsiter A."/>
            <person name="william w."/>
        </authorList>
    </citation>
    <scope>NUCLEOTIDE SEQUENCE</scope>
    <source>
        <strain evidence="2">Montdore</strain>
    </source>
</reference>
<keyword evidence="3" id="KW-1185">Reference proteome</keyword>
<evidence type="ECO:0000313" key="3">
    <source>
        <dbReference type="Proteomes" id="UP001412239"/>
    </source>
</evidence>
<dbReference type="AlphaFoldDB" id="A0A292PLN5"/>